<protein>
    <submittedName>
        <fullName evidence="2">Uncharacterized protein</fullName>
    </submittedName>
</protein>
<reference evidence="2" key="1">
    <citation type="submission" date="2024-07" db="EMBL/GenBank/DDBJ databases">
        <title>Complete genome sequence of Prevotella sp. YM-2024 GTC17253.</title>
        <authorList>
            <person name="Hayashi M."/>
            <person name="Muto Y."/>
            <person name="Tanaka K."/>
            <person name="Niwa H."/>
        </authorList>
    </citation>
    <scope>NUCLEOTIDE SEQUENCE</scope>
    <source>
        <strain evidence="2">GTC17253</strain>
    </source>
</reference>
<name>A0AB33IMZ5_9BACT</name>
<gene>
    <name evidence="2" type="ORF">GTC17253_08240</name>
</gene>
<evidence type="ECO:0000256" key="1">
    <source>
        <dbReference type="SAM" id="Phobius"/>
    </source>
</evidence>
<feature type="transmembrane region" description="Helical" evidence="1">
    <location>
        <begin position="111"/>
        <end position="130"/>
    </location>
</feature>
<sequence>MKSSYTNSTVVVRMICAIVFLLFTFLYLYSFQADVLAVAQHVLSKGQTHYNREVGAVLITSILWLIQLGIYFWTKLDGKVHALTYFPSLLILTVITDISPSIDSGLSLGGWVYALPILVVFYVGIVWLILQIQLPDVVKTPHGLFSKDMWVNLLTMACMIFLVGLFANHDDVFHYRVQAEQAMLEGDYQKALKIGRGAHATDSSLTLIRMTALTETGQLGEKLFEYPLVGGTMAMLPDGVTTKFMMYPEKRLYQSLGGWFRQYMSPSRYFQYMSRHHKVNKKLEDYRLCAYLIDGKLDLFVKTLKQRRDSLTNLPKHYREALVLYNHQHANPLIVYHNNVLDADFEDFESLQNKSKNPLERYSMLRDSYGNTYWFWYYYRNRIPQS</sequence>
<keyword evidence="1" id="KW-1133">Transmembrane helix</keyword>
<proteinExistence type="predicted"/>
<dbReference type="EMBL" id="AP035785">
    <property type="protein sequence ID" value="BFO70858.1"/>
    <property type="molecule type" value="Genomic_DNA"/>
</dbReference>
<dbReference type="InterPro" id="IPR045692">
    <property type="entry name" value="DUF6057"/>
</dbReference>
<feature type="transmembrane region" description="Helical" evidence="1">
    <location>
        <begin position="54"/>
        <end position="73"/>
    </location>
</feature>
<dbReference type="Pfam" id="PF19529">
    <property type="entry name" value="DUF6057"/>
    <property type="match status" value="1"/>
</dbReference>
<feature type="transmembrane region" description="Helical" evidence="1">
    <location>
        <begin position="80"/>
        <end position="99"/>
    </location>
</feature>
<dbReference type="AlphaFoldDB" id="A0AB33IMZ5"/>
<accession>A0AB33IMZ5</accession>
<keyword evidence="1" id="KW-0812">Transmembrane</keyword>
<organism evidence="2">
    <name type="scientific">Prevotella sp. GTC17253</name>
    <dbReference type="NCBI Taxonomy" id="3236793"/>
    <lineage>
        <taxon>Bacteria</taxon>
        <taxon>Pseudomonadati</taxon>
        <taxon>Bacteroidota</taxon>
        <taxon>Bacteroidia</taxon>
        <taxon>Bacteroidales</taxon>
        <taxon>Prevotellaceae</taxon>
        <taxon>Prevotella</taxon>
    </lineage>
</organism>
<evidence type="ECO:0000313" key="2">
    <source>
        <dbReference type="EMBL" id="BFO70858.1"/>
    </source>
</evidence>
<keyword evidence="1" id="KW-0472">Membrane</keyword>
<feature type="transmembrane region" description="Helical" evidence="1">
    <location>
        <begin position="150"/>
        <end position="167"/>
    </location>
</feature>